<dbReference type="Proteomes" id="UP000189229">
    <property type="component" value="Unassembled WGS sequence"/>
</dbReference>
<comment type="caution">
    <text evidence="1">The sequence shown here is derived from an EMBL/GenBank/DDBJ whole genome shotgun (WGS) entry which is preliminary data.</text>
</comment>
<accession>A0A1V3WDJ7</accession>
<dbReference type="EMBL" id="MVBM01000011">
    <property type="protein sequence ID" value="OOK64990.1"/>
    <property type="molecule type" value="Genomic_DNA"/>
</dbReference>
<reference evidence="1 2" key="1">
    <citation type="submission" date="2017-02" db="EMBL/GenBank/DDBJ databases">
        <title>Complete genome sequences of Mycobacterium kansasii strains isolated from rhesus macaques.</title>
        <authorList>
            <person name="Panda A."/>
            <person name="Nagaraj S."/>
            <person name="Zhao X."/>
            <person name="Tettelin H."/>
            <person name="Detolla L.J."/>
        </authorList>
    </citation>
    <scope>NUCLEOTIDE SEQUENCE [LARGE SCALE GENOMIC DNA]</scope>
    <source>
        <strain evidence="1 2">11-3813</strain>
    </source>
</reference>
<gene>
    <name evidence="1" type="ORF">BZL30_8932</name>
</gene>
<name>A0A1V3WDJ7_MYCKA</name>
<dbReference type="AlphaFoldDB" id="A0A1V3WDJ7"/>
<evidence type="ECO:0000313" key="2">
    <source>
        <dbReference type="Proteomes" id="UP000189229"/>
    </source>
</evidence>
<sequence>MRASRVIVQVLRRLAGLFRGRSAITLAMGSLYGDVGRR</sequence>
<organism evidence="1 2">
    <name type="scientific">Mycobacterium kansasii</name>
    <dbReference type="NCBI Taxonomy" id="1768"/>
    <lineage>
        <taxon>Bacteria</taxon>
        <taxon>Bacillati</taxon>
        <taxon>Actinomycetota</taxon>
        <taxon>Actinomycetes</taxon>
        <taxon>Mycobacteriales</taxon>
        <taxon>Mycobacteriaceae</taxon>
        <taxon>Mycobacterium</taxon>
    </lineage>
</organism>
<evidence type="ECO:0000313" key="1">
    <source>
        <dbReference type="EMBL" id="OOK64990.1"/>
    </source>
</evidence>
<proteinExistence type="predicted"/>
<protein>
    <submittedName>
        <fullName evidence="1">Uncharacterized protein</fullName>
    </submittedName>
</protein>